<organism evidence="1 2">
    <name type="scientific">Tanacetum coccineum</name>
    <dbReference type="NCBI Taxonomy" id="301880"/>
    <lineage>
        <taxon>Eukaryota</taxon>
        <taxon>Viridiplantae</taxon>
        <taxon>Streptophyta</taxon>
        <taxon>Embryophyta</taxon>
        <taxon>Tracheophyta</taxon>
        <taxon>Spermatophyta</taxon>
        <taxon>Magnoliopsida</taxon>
        <taxon>eudicotyledons</taxon>
        <taxon>Gunneridae</taxon>
        <taxon>Pentapetalae</taxon>
        <taxon>asterids</taxon>
        <taxon>campanulids</taxon>
        <taxon>Asterales</taxon>
        <taxon>Asteraceae</taxon>
        <taxon>Asteroideae</taxon>
        <taxon>Anthemideae</taxon>
        <taxon>Anthemidinae</taxon>
        <taxon>Tanacetum</taxon>
    </lineage>
</organism>
<protein>
    <submittedName>
        <fullName evidence="1">Uncharacterized protein</fullName>
    </submittedName>
</protein>
<proteinExistence type="predicted"/>
<keyword evidence="2" id="KW-1185">Reference proteome</keyword>
<sequence length="131" mass="15327">MTDSIQSYDVKVVVRSALKLLPEIKRLLSSNPNRLNLFRRTVFGPWLDLPSHYNDNHLMHYVLQHQVKPLDHPNVLPPLRKKGWPYICSCMIYMHPTLGARLVMKKWIEELRINLGLEQRKLMTSLLSTGL</sequence>
<evidence type="ECO:0000313" key="2">
    <source>
        <dbReference type="Proteomes" id="UP001151760"/>
    </source>
</evidence>
<reference evidence="1" key="1">
    <citation type="journal article" date="2022" name="Int. J. Mol. Sci.">
        <title>Draft Genome of Tanacetum Coccineum: Genomic Comparison of Closely Related Tanacetum-Family Plants.</title>
        <authorList>
            <person name="Yamashiro T."/>
            <person name="Shiraishi A."/>
            <person name="Nakayama K."/>
            <person name="Satake H."/>
        </authorList>
    </citation>
    <scope>NUCLEOTIDE SEQUENCE</scope>
</reference>
<name>A0ABQ5HZU7_9ASTR</name>
<reference evidence="1" key="2">
    <citation type="submission" date="2022-01" db="EMBL/GenBank/DDBJ databases">
        <authorList>
            <person name="Yamashiro T."/>
            <person name="Shiraishi A."/>
            <person name="Satake H."/>
            <person name="Nakayama K."/>
        </authorList>
    </citation>
    <scope>NUCLEOTIDE SEQUENCE</scope>
</reference>
<dbReference type="EMBL" id="BQNB010020145">
    <property type="protein sequence ID" value="GJT92817.1"/>
    <property type="molecule type" value="Genomic_DNA"/>
</dbReference>
<comment type="caution">
    <text evidence="1">The sequence shown here is derived from an EMBL/GenBank/DDBJ whole genome shotgun (WGS) entry which is preliminary data.</text>
</comment>
<evidence type="ECO:0000313" key="1">
    <source>
        <dbReference type="EMBL" id="GJT92817.1"/>
    </source>
</evidence>
<accession>A0ABQ5HZU7</accession>
<dbReference type="PANTHER" id="PTHR48449">
    <property type="entry name" value="DUF1985 DOMAIN-CONTAINING PROTEIN"/>
    <property type="match status" value="1"/>
</dbReference>
<dbReference type="Proteomes" id="UP001151760">
    <property type="component" value="Unassembled WGS sequence"/>
</dbReference>
<dbReference type="PANTHER" id="PTHR48449:SF1">
    <property type="entry name" value="DUF1985 DOMAIN-CONTAINING PROTEIN"/>
    <property type="match status" value="1"/>
</dbReference>
<gene>
    <name evidence="1" type="ORF">Tco_1081662</name>
</gene>